<reference evidence="1 2" key="1">
    <citation type="submission" date="2017-01" db="EMBL/GenBank/DDBJ databases">
        <title>Bacillus cereus isolates.</title>
        <authorList>
            <person name="Beno S.M."/>
        </authorList>
    </citation>
    <scope>NUCLEOTIDE SEQUENCE [LARGE SCALE GENOMIC DNA]</scope>
    <source>
        <strain evidence="1 2">FSL H8-0485</strain>
    </source>
</reference>
<sequence length="171" mass="19801">MKYKRTLGYLVGAIVAGGLIVTTLTACQSTKNEVIDNQKPINIKAADKAALEYMKAYIELDNKKMNELHINEYEFLKEYNVTYPGASDKLKGRYELFRYDLEEGSNEIYYKARYYHPGTGGKSSVELKMIKDKKDGKWKNYGWAWGDTHNLEFIVGDKKPIQVHKWEGERE</sequence>
<protein>
    <recommendedName>
        <fullName evidence="3">Lipoprotein</fullName>
    </recommendedName>
</protein>
<gene>
    <name evidence="1" type="ORF">BW897_30105</name>
</gene>
<accession>A0A1S9TCJ5</accession>
<name>A0A1S9TCJ5_BACCE</name>
<dbReference type="AlphaFoldDB" id="A0A1S9TCJ5"/>
<evidence type="ECO:0000313" key="2">
    <source>
        <dbReference type="Proteomes" id="UP000190906"/>
    </source>
</evidence>
<dbReference type="RefSeq" id="WP_078205693.1">
    <property type="nucleotide sequence ID" value="NZ_MUAJ01000065.1"/>
</dbReference>
<organism evidence="1 2">
    <name type="scientific">Bacillus cereus</name>
    <dbReference type="NCBI Taxonomy" id="1396"/>
    <lineage>
        <taxon>Bacteria</taxon>
        <taxon>Bacillati</taxon>
        <taxon>Bacillota</taxon>
        <taxon>Bacilli</taxon>
        <taxon>Bacillales</taxon>
        <taxon>Bacillaceae</taxon>
        <taxon>Bacillus</taxon>
        <taxon>Bacillus cereus group</taxon>
    </lineage>
</organism>
<evidence type="ECO:0008006" key="3">
    <source>
        <dbReference type="Google" id="ProtNLM"/>
    </source>
</evidence>
<proteinExistence type="predicted"/>
<evidence type="ECO:0000313" key="1">
    <source>
        <dbReference type="EMBL" id="OOR07650.1"/>
    </source>
</evidence>
<dbReference type="PROSITE" id="PS51257">
    <property type="entry name" value="PROKAR_LIPOPROTEIN"/>
    <property type="match status" value="1"/>
</dbReference>
<comment type="caution">
    <text evidence="1">The sequence shown here is derived from an EMBL/GenBank/DDBJ whole genome shotgun (WGS) entry which is preliminary data.</text>
</comment>
<dbReference type="Proteomes" id="UP000190906">
    <property type="component" value="Unassembled WGS sequence"/>
</dbReference>
<dbReference type="EMBL" id="MUAJ01000065">
    <property type="protein sequence ID" value="OOR07650.1"/>
    <property type="molecule type" value="Genomic_DNA"/>
</dbReference>